<name>A0ABD3MHV7_9STRA</name>
<comment type="catalytic activity">
    <reaction evidence="14">
        <text>DNA(n) + a 2'-deoxyribonucleoside 5'-triphosphate = DNA(n+1) + diphosphate</text>
        <dbReference type="Rhea" id="RHEA:22508"/>
        <dbReference type="Rhea" id="RHEA-COMP:17339"/>
        <dbReference type="Rhea" id="RHEA-COMP:17340"/>
        <dbReference type="ChEBI" id="CHEBI:33019"/>
        <dbReference type="ChEBI" id="CHEBI:61560"/>
        <dbReference type="ChEBI" id="CHEBI:173112"/>
        <dbReference type="EC" id="2.7.7.7"/>
    </reaction>
</comment>
<keyword evidence="11" id="KW-0460">Magnesium</keyword>
<evidence type="ECO:0000259" key="18">
    <source>
        <dbReference type="PROSITE" id="PS51908"/>
    </source>
</evidence>
<evidence type="ECO:0000256" key="16">
    <source>
        <dbReference type="SAM" id="MobiDB-lite"/>
    </source>
</evidence>
<dbReference type="InterPro" id="IPR022880">
    <property type="entry name" value="DNApol_IV"/>
</dbReference>
<dbReference type="Gene3D" id="3.40.1170.60">
    <property type="match status" value="1"/>
</dbReference>
<dbReference type="SUPFAM" id="SSF56672">
    <property type="entry name" value="DNA/RNA polymerases"/>
    <property type="match status" value="1"/>
</dbReference>
<protein>
    <recommendedName>
        <fullName evidence="3">DNA polymerase kappa</fullName>
        <ecNumber evidence="2">2.7.7.7</ecNumber>
    </recommendedName>
</protein>
<evidence type="ECO:0000256" key="2">
    <source>
        <dbReference type="ARBA" id="ARBA00012417"/>
    </source>
</evidence>
<dbReference type="Pfam" id="PF00817">
    <property type="entry name" value="IMS"/>
    <property type="match status" value="1"/>
</dbReference>
<dbReference type="InterPro" id="IPR043128">
    <property type="entry name" value="Rev_trsase/Diguanyl_cyclase"/>
</dbReference>
<evidence type="ECO:0000256" key="5">
    <source>
        <dbReference type="ARBA" id="ARBA00022695"/>
    </source>
</evidence>
<evidence type="ECO:0000256" key="6">
    <source>
        <dbReference type="ARBA" id="ARBA00022705"/>
    </source>
</evidence>
<evidence type="ECO:0000256" key="14">
    <source>
        <dbReference type="ARBA" id="ARBA00049244"/>
    </source>
</evidence>
<evidence type="ECO:0000256" key="12">
    <source>
        <dbReference type="ARBA" id="ARBA00022932"/>
    </source>
</evidence>
<dbReference type="EMBL" id="JALLAZ020001850">
    <property type="protein sequence ID" value="KAL3761526.1"/>
    <property type="molecule type" value="Genomic_DNA"/>
</dbReference>
<dbReference type="PANTHER" id="PTHR11076:SF33">
    <property type="entry name" value="DNA POLYMERASE KAPPA"/>
    <property type="match status" value="1"/>
</dbReference>
<dbReference type="EC" id="2.7.7.7" evidence="2"/>
<dbReference type="Pfam" id="PF11799">
    <property type="entry name" value="IMS_C"/>
    <property type="match status" value="1"/>
</dbReference>
<dbReference type="InterPro" id="IPR017961">
    <property type="entry name" value="DNA_pol_Y-fam_little_finger"/>
</dbReference>
<evidence type="ECO:0000256" key="9">
    <source>
        <dbReference type="ARBA" id="ARBA00022771"/>
    </source>
</evidence>
<evidence type="ECO:0000256" key="11">
    <source>
        <dbReference type="ARBA" id="ARBA00022842"/>
    </source>
</evidence>
<evidence type="ECO:0000256" key="4">
    <source>
        <dbReference type="ARBA" id="ARBA00022679"/>
    </source>
</evidence>
<dbReference type="InterPro" id="IPR001126">
    <property type="entry name" value="UmuC"/>
</dbReference>
<keyword evidence="6" id="KW-0235">DNA replication</keyword>
<dbReference type="SUPFAM" id="SSF100879">
    <property type="entry name" value="Lesion bypass DNA polymerase (Y-family), little finger domain"/>
    <property type="match status" value="1"/>
</dbReference>
<gene>
    <name evidence="19" type="ORF">ACHAW5_003074</name>
</gene>
<dbReference type="GO" id="GO:0006281">
    <property type="term" value="P:DNA repair"/>
    <property type="evidence" value="ECO:0007669"/>
    <property type="project" value="UniProtKB-KW"/>
</dbReference>
<keyword evidence="4" id="KW-0808">Transferase</keyword>
<evidence type="ECO:0000313" key="19">
    <source>
        <dbReference type="EMBL" id="KAL3761526.1"/>
    </source>
</evidence>
<dbReference type="Gene3D" id="3.30.70.270">
    <property type="match status" value="1"/>
</dbReference>
<dbReference type="Gene3D" id="3.30.1490.100">
    <property type="entry name" value="DNA polymerase, Y-family, little finger domain"/>
    <property type="match status" value="1"/>
</dbReference>
<comment type="caution">
    <text evidence="19">The sequence shown here is derived from an EMBL/GenBank/DDBJ whole genome shotgun (WGS) entry which is preliminary data.</text>
</comment>
<feature type="compositionally biased region" description="Basic and acidic residues" evidence="16">
    <location>
        <begin position="555"/>
        <end position="567"/>
    </location>
</feature>
<dbReference type="PROSITE" id="PS51908">
    <property type="entry name" value="ZF_UBZ4"/>
    <property type="match status" value="1"/>
</dbReference>
<dbReference type="Proteomes" id="UP001530315">
    <property type="component" value="Unassembled WGS sequence"/>
</dbReference>
<evidence type="ECO:0000256" key="13">
    <source>
        <dbReference type="ARBA" id="ARBA00023204"/>
    </source>
</evidence>
<dbReference type="InterPro" id="IPR006642">
    <property type="entry name" value="Rad18_UBZ4"/>
</dbReference>
<dbReference type="PROSITE" id="PS50173">
    <property type="entry name" value="UMUC"/>
    <property type="match status" value="1"/>
</dbReference>
<evidence type="ECO:0000256" key="7">
    <source>
        <dbReference type="ARBA" id="ARBA00022723"/>
    </source>
</evidence>
<keyword evidence="9 15" id="KW-0863">Zinc-finger</keyword>
<evidence type="ECO:0000256" key="15">
    <source>
        <dbReference type="PROSITE-ProRule" id="PRU01256"/>
    </source>
</evidence>
<keyword evidence="20" id="KW-1185">Reference proteome</keyword>
<evidence type="ECO:0000313" key="20">
    <source>
        <dbReference type="Proteomes" id="UP001530315"/>
    </source>
</evidence>
<accession>A0ABD3MHV7</accession>
<feature type="domain" description="UBZ4-type" evidence="18">
    <location>
        <begin position="587"/>
        <end position="619"/>
    </location>
</feature>
<keyword evidence="7" id="KW-0479">Metal-binding</keyword>
<dbReference type="InterPro" id="IPR024728">
    <property type="entry name" value="PolY_HhH_motif"/>
</dbReference>
<keyword evidence="13 15" id="KW-0234">DNA repair</keyword>
<comment type="similarity">
    <text evidence="1">Belongs to the DNA polymerase type-Y family.</text>
</comment>
<evidence type="ECO:0000256" key="10">
    <source>
        <dbReference type="ARBA" id="ARBA00022833"/>
    </source>
</evidence>
<feature type="region of interest" description="Disordered" evidence="16">
    <location>
        <begin position="511"/>
        <end position="580"/>
    </location>
</feature>
<evidence type="ECO:0000259" key="17">
    <source>
        <dbReference type="PROSITE" id="PS50173"/>
    </source>
</evidence>
<organism evidence="19 20">
    <name type="scientific">Stephanodiscus triporus</name>
    <dbReference type="NCBI Taxonomy" id="2934178"/>
    <lineage>
        <taxon>Eukaryota</taxon>
        <taxon>Sar</taxon>
        <taxon>Stramenopiles</taxon>
        <taxon>Ochrophyta</taxon>
        <taxon>Bacillariophyta</taxon>
        <taxon>Coscinodiscophyceae</taxon>
        <taxon>Thalassiosirophycidae</taxon>
        <taxon>Stephanodiscales</taxon>
        <taxon>Stephanodiscaceae</taxon>
        <taxon>Stephanodiscus</taxon>
    </lineage>
</organism>
<dbReference type="InterPro" id="IPR050116">
    <property type="entry name" value="DNA_polymerase-Y"/>
</dbReference>
<dbReference type="InterPro" id="IPR043502">
    <property type="entry name" value="DNA/RNA_pol_sf"/>
</dbReference>
<dbReference type="GO" id="GO:0008270">
    <property type="term" value="F:zinc ion binding"/>
    <property type="evidence" value="ECO:0007669"/>
    <property type="project" value="UniProtKB-KW"/>
</dbReference>
<evidence type="ECO:0000256" key="1">
    <source>
        <dbReference type="ARBA" id="ARBA00010945"/>
    </source>
</evidence>
<dbReference type="CDD" id="cd03586">
    <property type="entry name" value="PolY_Pol_IV_kappa"/>
    <property type="match status" value="1"/>
</dbReference>
<proteinExistence type="inferred from homology"/>
<keyword evidence="5" id="KW-0548">Nucleotidyltransferase</keyword>
<feature type="compositionally biased region" description="Basic and acidic residues" evidence="16">
    <location>
        <begin position="511"/>
        <end position="534"/>
    </location>
</feature>
<dbReference type="Pfam" id="PF11798">
    <property type="entry name" value="IMS_HHH"/>
    <property type="match status" value="1"/>
</dbReference>
<dbReference type="InterPro" id="IPR036775">
    <property type="entry name" value="DNA_pol_Y-fam_lit_finger_sf"/>
</dbReference>
<dbReference type="GO" id="GO:0003887">
    <property type="term" value="F:DNA-directed DNA polymerase activity"/>
    <property type="evidence" value="ECO:0007669"/>
    <property type="project" value="UniProtKB-KW"/>
</dbReference>
<dbReference type="Gene3D" id="1.10.150.810">
    <property type="match status" value="2"/>
</dbReference>
<dbReference type="Gene3D" id="3.30.160.60">
    <property type="entry name" value="Classic Zinc Finger"/>
    <property type="match status" value="1"/>
</dbReference>
<keyword evidence="10" id="KW-0862">Zinc</keyword>
<evidence type="ECO:0000256" key="8">
    <source>
        <dbReference type="ARBA" id="ARBA00022763"/>
    </source>
</evidence>
<dbReference type="PANTHER" id="PTHR11076">
    <property type="entry name" value="DNA REPAIR POLYMERASE UMUC / TRANSFERASE FAMILY MEMBER"/>
    <property type="match status" value="1"/>
</dbReference>
<evidence type="ECO:0000256" key="3">
    <source>
        <dbReference type="ARBA" id="ARBA00016178"/>
    </source>
</evidence>
<reference evidence="19 20" key="1">
    <citation type="submission" date="2024-10" db="EMBL/GenBank/DDBJ databases">
        <title>Updated reference genomes for cyclostephanoid diatoms.</title>
        <authorList>
            <person name="Roberts W.R."/>
            <person name="Alverson A.J."/>
        </authorList>
    </citation>
    <scope>NUCLEOTIDE SEQUENCE [LARGE SCALE GENOMIC DNA]</scope>
    <source>
        <strain evidence="19 20">AJA276-08</strain>
    </source>
</reference>
<dbReference type="GO" id="GO:0006260">
    <property type="term" value="P:DNA replication"/>
    <property type="evidence" value="ECO:0007669"/>
    <property type="project" value="UniProtKB-KW"/>
</dbReference>
<feature type="domain" description="UmuC" evidence="17">
    <location>
        <begin position="81"/>
        <end position="313"/>
    </location>
</feature>
<keyword evidence="8 15" id="KW-0227">DNA damage</keyword>
<feature type="region of interest" description="Disordered" evidence="16">
    <location>
        <begin position="473"/>
        <end position="492"/>
    </location>
</feature>
<dbReference type="AlphaFoldDB" id="A0ABD3MHV7"/>
<dbReference type="FunFam" id="3.30.1490.100:FF:000004">
    <property type="entry name" value="DNA polymerase IV"/>
    <property type="match status" value="1"/>
</dbReference>
<sequence>MAGVDRERINAILLRESGNSTFMQRQRKTDESTNRKIDQMKRRLEGKDNTSVNDWRRELNKSTIDPLLQRYRGRRRPLSTCVVVDMDGFFISCHILDHPHLANIPACVGGKSMISTSNYVARQYGVRAAMPGYLGCKLVEELSGGKETLTFVESDFDLYKKKSSEVRSVLEEYDPNLSMYSLDEAYMDIGPYLEVQLFDKTGSLSHEDIRKVVSSKPSSKENKVNLTQRKHLHEHLPIDIIHTAAKELLHSIREKVKTSTGLTCSAGLGSNFLLAKIASDFNKPNGQHFVGSKEQEIIEFVNPLPIRKINGIGRVMEKMLRGISNIETVKDLYDRRAELYFLFKPASANFLMRACIGFSEESERLESAEEENCDTEEALHRKGISHERTFPPTSSWSNLCTNLEKITLCLVRDLKDKHLRPKTITLKVKLDNFDILTRATTRDIALFQNCNLSQSGQGIVDIVVNLLKEVKREHERGGAATKTKISQKGQKRSPFSVRLLGVRCSNFQHHEDTQQSLHRYETSRNQDCADKPPALHDNSNSPVKNPYLSPKSTKIRRDNKETKRSLDELPSTTAQSEPASAVNFEKQVQCPLCQVNFPNDEDGNSLLNAHIDECLNATTVKKLANEETACADERVKSKKRRLIDFFGS</sequence>
<keyword evidence="12" id="KW-0239">DNA-directed DNA polymerase</keyword>